<evidence type="ECO:0000313" key="3">
    <source>
        <dbReference type="Proteomes" id="UP000287394"/>
    </source>
</evidence>
<gene>
    <name evidence="2" type="ORF">CCAX7_49710</name>
</gene>
<evidence type="ECO:0000256" key="1">
    <source>
        <dbReference type="ARBA" id="ARBA00023002"/>
    </source>
</evidence>
<dbReference type="Pfam" id="PF00248">
    <property type="entry name" value="Aldo_ket_red"/>
    <property type="match status" value="1"/>
</dbReference>
<dbReference type="Gene3D" id="3.20.20.100">
    <property type="entry name" value="NADP-dependent oxidoreductase domain"/>
    <property type="match status" value="1"/>
</dbReference>
<dbReference type="RefSeq" id="WP_119319394.1">
    <property type="nucleotide sequence ID" value="NZ_AP025739.1"/>
</dbReference>
<dbReference type="GO" id="GO:0005829">
    <property type="term" value="C:cytosol"/>
    <property type="evidence" value="ECO:0007669"/>
    <property type="project" value="UniProtKB-ARBA"/>
</dbReference>
<dbReference type="KEGG" id="ccot:CCAX7_49710"/>
<dbReference type="InterPro" id="IPR050523">
    <property type="entry name" value="AKR_Detox_Biosynth"/>
</dbReference>
<dbReference type="FunFam" id="3.20.20.100:FF:000004">
    <property type="entry name" value="Oxidoreductase, aldo/keto reductase"/>
    <property type="match status" value="1"/>
</dbReference>
<accession>A0A402CPV4</accession>
<name>A0A402CPV4_9BACT</name>
<sequence length="329" mass="36657">MELRNVGRTGLQVSEICLGTMQFGWTADEPTSFAVMDAFREAGGNFIDTADIYTNWAGDASYGGKTEEIIGKWMTARGVRQDIVLATKVRGRMWAGANGEGLSRSHILRACDESLRRLQTDYIDLYQCHWADLNTPIEETLETMNDLVRAGKVRYIGASNYPAWRLMEAVSVSERRALARFDSYQPEYSLMERQLFEYEAAPFCKHYGLGVIPYSPLAGGFLTGKYRRDTATPESVRAKGNLEKYGNEQGWAAIDALDEIAKAHGKTIAQTALAWQLSNPVITAPIVGANTSAQLTDALGAAGYRLSAEEMTRLNEASKWSRNWRPIWD</sequence>
<organism evidence="2 3">
    <name type="scientific">Capsulimonas corticalis</name>
    <dbReference type="NCBI Taxonomy" id="2219043"/>
    <lineage>
        <taxon>Bacteria</taxon>
        <taxon>Bacillati</taxon>
        <taxon>Armatimonadota</taxon>
        <taxon>Armatimonadia</taxon>
        <taxon>Capsulimonadales</taxon>
        <taxon>Capsulimonadaceae</taxon>
        <taxon>Capsulimonas</taxon>
    </lineage>
</organism>
<evidence type="ECO:0000313" key="2">
    <source>
        <dbReference type="EMBL" id="BDI32920.1"/>
    </source>
</evidence>
<dbReference type="SUPFAM" id="SSF51430">
    <property type="entry name" value="NAD(P)-linked oxidoreductase"/>
    <property type="match status" value="1"/>
</dbReference>
<dbReference type="EMBL" id="AP025739">
    <property type="protein sequence ID" value="BDI32920.1"/>
    <property type="molecule type" value="Genomic_DNA"/>
</dbReference>
<reference evidence="2 3" key="1">
    <citation type="journal article" date="2019" name="Int. J. Syst. Evol. Microbiol.">
        <title>Capsulimonas corticalis gen. nov., sp. nov., an aerobic capsulated bacterium, of a novel bacterial order, Capsulimonadales ord. nov., of the class Armatimonadia of the phylum Armatimonadetes.</title>
        <authorList>
            <person name="Li J."/>
            <person name="Kudo C."/>
            <person name="Tonouchi A."/>
        </authorList>
    </citation>
    <scope>NUCLEOTIDE SEQUENCE [LARGE SCALE GENOMIC DNA]</scope>
    <source>
        <strain evidence="2 3">AX-7</strain>
    </source>
</reference>
<dbReference type="GO" id="GO:0016491">
    <property type="term" value="F:oxidoreductase activity"/>
    <property type="evidence" value="ECO:0007669"/>
    <property type="project" value="UniProtKB-KW"/>
</dbReference>
<dbReference type="InterPro" id="IPR036812">
    <property type="entry name" value="NAD(P)_OxRdtase_dom_sf"/>
</dbReference>
<keyword evidence="1" id="KW-0560">Oxidoreductase</keyword>
<dbReference type="InterPro" id="IPR023210">
    <property type="entry name" value="NADP_OxRdtase_dom"/>
</dbReference>
<dbReference type="CDD" id="cd19081">
    <property type="entry name" value="AKR_AKR9C1"/>
    <property type="match status" value="1"/>
</dbReference>
<dbReference type="InterPro" id="IPR020471">
    <property type="entry name" value="AKR"/>
</dbReference>
<dbReference type="PANTHER" id="PTHR43364:SF6">
    <property type="entry name" value="OXIDOREDUCTASE-RELATED"/>
    <property type="match status" value="1"/>
</dbReference>
<keyword evidence="3" id="KW-1185">Reference proteome</keyword>
<dbReference type="PANTHER" id="PTHR43364">
    <property type="entry name" value="NADH-SPECIFIC METHYLGLYOXAL REDUCTASE-RELATED"/>
    <property type="match status" value="1"/>
</dbReference>
<protein>
    <submittedName>
        <fullName evidence="2">NADP-dependent aryl-alcohol dehydrogenase</fullName>
    </submittedName>
</protein>
<dbReference type="OrthoDB" id="9773828at2"/>
<proteinExistence type="predicted"/>
<dbReference type="PRINTS" id="PR00069">
    <property type="entry name" value="ALDKETRDTASE"/>
</dbReference>
<dbReference type="AlphaFoldDB" id="A0A402CPV4"/>
<dbReference type="Proteomes" id="UP000287394">
    <property type="component" value="Chromosome"/>
</dbReference>